<reference evidence="3" key="2">
    <citation type="submission" date="2020-09" db="EMBL/GenBank/DDBJ databases">
        <authorList>
            <person name="Sun Q."/>
            <person name="Zhou Y."/>
        </authorList>
    </citation>
    <scope>NUCLEOTIDE SEQUENCE</scope>
    <source>
        <strain evidence="3">CGMCC 1.8984</strain>
    </source>
</reference>
<sequence length="226" mass="23255">MPRPRRPADGAGLAGLAALTGFAVLTALTLSACTTAPDEPAGTAFVTPSPPGGSSSSADGGDAAPAPDEDATAADVAFLEAMVAHHEQAVELAGLAAARAADVELADLANRMHVTQAAEAASMQSWLERRIRDGGSADHDHDVTMRGEISRSTLDRAAELDGPAFDELFLAVMVAHHRGAVEMAEARLAEAGDPALARWARAIATAQALEIDRMLDIKARLSDSGS</sequence>
<feature type="domain" description="DUF305" evidence="2">
    <location>
        <begin position="75"/>
        <end position="216"/>
    </location>
</feature>
<accession>A0A917UR44</accession>
<protein>
    <recommendedName>
        <fullName evidence="2">DUF305 domain-containing protein</fullName>
    </recommendedName>
</protein>
<keyword evidence="4" id="KW-1185">Reference proteome</keyword>
<dbReference type="AlphaFoldDB" id="A0A917UR44"/>
<evidence type="ECO:0000313" key="3">
    <source>
        <dbReference type="EMBL" id="GGJ79256.1"/>
    </source>
</evidence>
<dbReference type="PROSITE" id="PS51257">
    <property type="entry name" value="PROKAR_LIPOPROTEIN"/>
    <property type="match status" value="1"/>
</dbReference>
<comment type="caution">
    <text evidence="3">The sequence shown here is derived from an EMBL/GenBank/DDBJ whole genome shotgun (WGS) entry which is preliminary data.</text>
</comment>
<evidence type="ECO:0000313" key="4">
    <source>
        <dbReference type="Proteomes" id="UP000636956"/>
    </source>
</evidence>
<dbReference type="InterPro" id="IPR005183">
    <property type="entry name" value="DUF305_CopM-like"/>
</dbReference>
<dbReference type="Gene3D" id="1.20.1260.10">
    <property type="match status" value="1"/>
</dbReference>
<name>A0A917UR44_9MICO</name>
<dbReference type="Proteomes" id="UP000636956">
    <property type="component" value="Unassembled WGS sequence"/>
</dbReference>
<dbReference type="InterPro" id="IPR012347">
    <property type="entry name" value="Ferritin-like"/>
</dbReference>
<feature type="compositionally biased region" description="Low complexity" evidence="1">
    <location>
        <begin position="52"/>
        <end position="66"/>
    </location>
</feature>
<feature type="region of interest" description="Disordered" evidence="1">
    <location>
        <begin position="41"/>
        <end position="70"/>
    </location>
</feature>
<organism evidence="3 4">
    <name type="scientific">Agromyces bauzanensis</name>
    <dbReference type="NCBI Taxonomy" id="1308924"/>
    <lineage>
        <taxon>Bacteria</taxon>
        <taxon>Bacillati</taxon>
        <taxon>Actinomycetota</taxon>
        <taxon>Actinomycetes</taxon>
        <taxon>Micrococcales</taxon>
        <taxon>Microbacteriaceae</taxon>
        <taxon>Agromyces</taxon>
    </lineage>
</organism>
<dbReference type="PANTHER" id="PTHR36933">
    <property type="entry name" value="SLL0788 PROTEIN"/>
    <property type="match status" value="1"/>
</dbReference>
<evidence type="ECO:0000256" key="1">
    <source>
        <dbReference type="SAM" id="MobiDB-lite"/>
    </source>
</evidence>
<dbReference type="EMBL" id="BMMD01000008">
    <property type="protein sequence ID" value="GGJ79256.1"/>
    <property type="molecule type" value="Genomic_DNA"/>
</dbReference>
<dbReference type="PANTHER" id="PTHR36933:SF1">
    <property type="entry name" value="SLL0788 PROTEIN"/>
    <property type="match status" value="1"/>
</dbReference>
<reference evidence="3" key="1">
    <citation type="journal article" date="2014" name="Int. J. Syst. Evol. Microbiol.">
        <title>Complete genome sequence of Corynebacterium casei LMG S-19264T (=DSM 44701T), isolated from a smear-ripened cheese.</title>
        <authorList>
            <consortium name="US DOE Joint Genome Institute (JGI-PGF)"/>
            <person name="Walter F."/>
            <person name="Albersmeier A."/>
            <person name="Kalinowski J."/>
            <person name="Ruckert C."/>
        </authorList>
    </citation>
    <scope>NUCLEOTIDE SEQUENCE</scope>
    <source>
        <strain evidence="3">CGMCC 1.8984</strain>
    </source>
</reference>
<evidence type="ECO:0000259" key="2">
    <source>
        <dbReference type="Pfam" id="PF03713"/>
    </source>
</evidence>
<gene>
    <name evidence="3" type="ORF">GCM10011372_17030</name>
</gene>
<proteinExistence type="predicted"/>
<dbReference type="Pfam" id="PF03713">
    <property type="entry name" value="DUF305"/>
    <property type="match status" value="1"/>
</dbReference>